<evidence type="ECO:0008006" key="8">
    <source>
        <dbReference type="Google" id="ProtNLM"/>
    </source>
</evidence>
<keyword evidence="3" id="KW-0812">Transmembrane</keyword>
<dbReference type="OrthoDB" id="3990500at2759"/>
<dbReference type="AlphaFoldDB" id="A0A6G1I7H4"/>
<evidence type="ECO:0000313" key="7">
    <source>
        <dbReference type="Proteomes" id="UP000799640"/>
    </source>
</evidence>
<evidence type="ECO:0000256" key="5">
    <source>
        <dbReference type="ARBA" id="ARBA00023136"/>
    </source>
</evidence>
<accession>A0A6G1I7H4</accession>
<evidence type="ECO:0000256" key="4">
    <source>
        <dbReference type="ARBA" id="ARBA00022989"/>
    </source>
</evidence>
<evidence type="ECO:0000256" key="2">
    <source>
        <dbReference type="ARBA" id="ARBA00009160"/>
    </source>
</evidence>
<protein>
    <recommendedName>
        <fullName evidence="8">FUN14-domain-containing protein</fullName>
    </recommendedName>
</protein>
<proteinExistence type="inferred from homology"/>
<evidence type="ECO:0000256" key="3">
    <source>
        <dbReference type="ARBA" id="ARBA00022692"/>
    </source>
</evidence>
<dbReference type="Proteomes" id="UP000799640">
    <property type="component" value="Unassembled WGS sequence"/>
</dbReference>
<keyword evidence="7" id="KW-1185">Reference proteome</keyword>
<comment type="similarity">
    <text evidence="2">Belongs to the FUN14 family.</text>
</comment>
<dbReference type="InterPro" id="IPR007014">
    <property type="entry name" value="FUN14"/>
</dbReference>
<organism evidence="6 7">
    <name type="scientific">Trichodelitschia bisporula</name>
    <dbReference type="NCBI Taxonomy" id="703511"/>
    <lineage>
        <taxon>Eukaryota</taxon>
        <taxon>Fungi</taxon>
        <taxon>Dikarya</taxon>
        <taxon>Ascomycota</taxon>
        <taxon>Pezizomycotina</taxon>
        <taxon>Dothideomycetes</taxon>
        <taxon>Dothideomycetes incertae sedis</taxon>
        <taxon>Phaeotrichales</taxon>
        <taxon>Phaeotrichaceae</taxon>
        <taxon>Trichodelitschia</taxon>
    </lineage>
</organism>
<evidence type="ECO:0000256" key="1">
    <source>
        <dbReference type="ARBA" id="ARBA00004370"/>
    </source>
</evidence>
<keyword evidence="5" id="KW-0472">Membrane</keyword>
<reference evidence="6" key="1">
    <citation type="journal article" date="2020" name="Stud. Mycol.">
        <title>101 Dothideomycetes genomes: a test case for predicting lifestyles and emergence of pathogens.</title>
        <authorList>
            <person name="Haridas S."/>
            <person name="Albert R."/>
            <person name="Binder M."/>
            <person name="Bloem J."/>
            <person name="Labutti K."/>
            <person name="Salamov A."/>
            <person name="Andreopoulos B."/>
            <person name="Baker S."/>
            <person name="Barry K."/>
            <person name="Bills G."/>
            <person name="Bluhm B."/>
            <person name="Cannon C."/>
            <person name="Castanera R."/>
            <person name="Culley D."/>
            <person name="Daum C."/>
            <person name="Ezra D."/>
            <person name="Gonzalez J."/>
            <person name="Henrissat B."/>
            <person name="Kuo A."/>
            <person name="Liang C."/>
            <person name="Lipzen A."/>
            <person name="Lutzoni F."/>
            <person name="Magnuson J."/>
            <person name="Mondo S."/>
            <person name="Nolan M."/>
            <person name="Ohm R."/>
            <person name="Pangilinan J."/>
            <person name="Park H.-J."/>
            <person name="Ramirez L."/>
            <person name="Alfaro M."/>
            <person name="Sun H."/>
            <person name="Tritt A."/>
            <person name="Yoshinaga Y."/>
            <person name="Zwiers L.-H."/>
            <person name="Turgeon B."/>
            <person name="Goodwin S."/>
            <person name="Spatafora J."/>
            <person name="Crous P."/>
            <person name="Grigoriev I."/>
        </authorList>
    </citation>
    <scope>NUCLEOTIDE SEQUENCE</scope>
    <source>
        <strain evidence="6">CBS 262.69</strain>
    </source>
</reference>
<dbReference type="EMBL" id="ML996688">
    <property type="protein sequence ID" value="KAF2404141.1"/>
    <property type="molecule type" value="Genomic_DNA"/>
</dbReference>
<name>A0A6G1I7H4_9PEZI</name>
<dbReference type="Pfam" id="PF04930">
    <property type="entry name" value="FUN14"/>
    <property type="match status" value="1"/>
</dbReference>
<dbReference type="GO" id="GO:0016020">
    <property type="term" value="C:membrane"/>
    <property type="evidence" value="ECO:0007669"/>
    <property type="project" value="UniProtKB-SubCell"/>
</dbReference>
<keyword evidence="4" id="KW-1133">Transmembrane helix</keyword>
<gene>
    <name evidence="6" type="ORF">EJ06DRAFT_526245</name>
</gene>
<evidence type="ECO:0000313" key="6">
    <source>
        <dbReference type="EMBL" id="KAF2404141.1"/>
    </source>
</evidence>
<sequence>MLRLPRPLGLATAATGSTLFFQSPRVYADSLSRPHSSGPGPLRQSGAKVLSAQTLRQVSTGSILGLAGGLVVGVFSKPLAIVIGLLVFGVQFLESRGIHLVPWQRLQGYAKGINLRGVVQDNAAMKLSFGVTFALAAFARF</sequence>
<comment type="subcellular location">
    <subcellularLocation>
        <location evidence="1">Membrane</location>
    </subcellularLocation>
</comment>